<comment type="caution">
    <text evidence="1">The sequence shown here is derived from an EMBL/GenBank/DDBJ whole genome shotgun (WGS) entry which is preliminary data.</text>
</comment>
<dbReference type="EMBL" id="WEKV01000020">
    <property type="protein sequence ID" value="KAB7782286.1"/>
    <property type="molecule type" value="Genomic_DNA"/>
</dbReference>
<accession>A0A833J284</accession>
<evidence type="ECO:0000313" key="2">
    <source>
        <dbReference type="Proteomes" id="UP000469949"/>
    </source>
</evidence>
<organism evidence="1 2">
    <name type="scientific">Methylorubrum populi</name>
    <dbReference type="NCBI Taxonomy" id="223967"/>
    <lineage>
        <taxon>Bacteria</taxon>
        <taxon>Pseudomonadati</taxon>
        <taxon>Pseudomonadota</taxon>
        <taxon>Alphaproteobacteria</taxon>
        <taxon>Hyphomicrobiales</taxon>
        <taxon>Methylobacteriaceae</taxon>
        <taxon>Methylorubrum</taxon>
    </lineage>
</organism>
<dbReference type="Proteomes" id="UP000469949">
    <property type="component" value="Unassembled WGS sequence"/>
</dbReference>
<evidence type="ECO:0000313" key="1">
    <source>
        <dbReference type="EMBL" id="KAB7782286.1"/>
    </source>
</evidence>
<dbReference type="AlphaFoldDB" id="A0A833J284"/>
<gene>
    <name evidence="1" type="ORF">F8B43_5041</name>
</gene>
<protein>
    <submittedName>
        <fullName evidence="1">Uncharacterized protein</fullName>
    </submittedName>
</protein>
<reference evidence="1 2" key="1">
    <citation type="submission" date="2019-10" db="EMBL/GenBank/DDBJ databases">
        <title>Draft Genome Sequence of the Caffeine Degrading Methylotroph Methylorubrum populi PINKEL.</title>
        <authorList>
            <person name="Dawson S.C."/>
            <person name="Zhang X."/>
            <person name="Wright M.E."/>
            <person name="Sharma G."/>
            <person name="Langner J.T."/>
            <person name="Ditty J.L."/>
            <person name="Subuyuj G.A."/>
        </authorList>
    </citation>
    <scope>NUCLEOTIDE SEQUENCE [LARGE SCALE GENOMIC DNA]</scope>
    <source>
        <strain evidence="1 2">Pinkel</strain>
    </source>
</reference>
<name>A0A833J284_9HYPH</name>
<sequence>MESRGLGDLTPRQAEFVIAGHSQDRDSLEGYLLRTSPGSGLEAWTLYPIPDDLISPVSDRIIEAASEIAADVGGPAEAPEAWATRLIEAQRTHPLRMENGREVVVAGAFCQLTTLTRSDISTRILRRYQSVSQA</sequence>
<proteinExistence type="predicted"/>